<dbReference type="EMBL" id="BLLF01001395">
    <property type="protein sequence ID" value="GFH19032.1"/>
    <property type="molecule type" value="Genomic_DNA"/>
</dbReference>
<sequence length="565" mass="59378">MVGQAEAVVLGLGSQLTIRNLTLLNTATQPASARSATPDPLQDFSTALWALGNISSDSSVTLDLVTLVIPQQELALLHLFASGASTCGCSLNSNTQATLSRIFDASLETGLQPLHPKPGFRHNSQGSSWVPGSDGVTGSQAGVDKVASQASSDLLGFLWESADAHKEGNGSQTWMDLLPDDPDSQLAEQAQQLVTGYTHGNDPFGRQGAEPDIQVPTPNGEELAAEAAPSLPAVEGAGPLVPPAPLDLLFVGRISHHEADKGVPIGGASALGALPGNCLPPAIVSENSAVRLSSFGTSSIGSGASRIEESSMAMMSDSFDRPGSEYGDWRNLGAESDKLLMQAKCDVGQGGRLTISDVLGAGAHGVVYRGEWRGRPVAVKCLLFQEHRIHTKRQALQEAAINTKLAHPNIVNTYTFDLRAVGTNNDMLVAKSAPEKKDGHMSIAEDQAVAGDWKMYIVQEYCDGGHLKRAVDSAALTEDGSTPNMLAVVNMALDIACGVQHIHSKNIIHGDLSPANILLKLDDSRPGCLKAVAKVGDFGLSHMSKDGQSHVSNVRQGTPFYTAPE</sequence>
<dbReference type="Pfam" id="PF00069">
    <property type="entry name" value="Pkinase"/>
    <property type="match status" value="1"/>
</dbReference>
<proteinExistence type="predicted"/>
<protein>
    <submittedName>
        <fullName evidence="4">Protein kinase domain-containing protein</fullName>
    </submittedName>
</protein>
<accession>A0A699ZSV9</accession>
<comment type="caution">
    <text evidence="4">The sequence shown here is derived from an EMBL/GenBank/DDBJ whole genome shotgun (WGS) entry which is preliminary data.</text>
</comment>
<keyword evidence="1" id="KW-0547">Nucleotide-binding</keyword>
<keyword evidence="4" id="KW-0808">Transferase</keyword>
<dbReference type="Gene3D" id="3.30.200.20">
    <property type="entry name" value="Phosphorylase Kinase, domain 1"/>
    <property type="match status" value="1"/>
</dbReference>
<keyword evidence="1" id="KW-0067">ATP-binding</keyword>
<evidence type="ECO:0000259" key="3">
    <source>
        <dbReference type="PROSITE" id="PS50011"/>
    </source>
</evidence>
<dbReference type="InterPro" id="IPR000719">
    <property type="entry name" value="Prot_kinase_dom"/>
</dbReference>
<evidence type="ECO:0000313" key="5">
    <source>
        <dbReference type="Proteomes" id="UP000485058"/>
    </source>
</evidence>
<keyword evidence="5" id="KW-1185">Reference proteome</keyword>
<dbReference type="PROSITE" id="PS00109">
    <property type="entry name" value="PROTEIN_KINASE_TYR"/>
    <property type="match status" value="1"/>
</dbReference>
<dbReference type="PROSITE" id="PS50011">
    <property type="entry name" value="PROTEIN_KINASE_DOM"/>
    <property type="match status" value="1"/>
</dbReference>
<dbReference type="Proteomes" id="UP000485058">
    <property type="component" value="Unassembled WGS sequence"/>
</dbReference>
<dbReference type="InterPro" id="IPR011009">
    <property type="entry name" value="Kinase-like_dom_sf"/>
</dbReference>
<feature type="non-terminal residue" evidence="4">
    <location>
        <position position="565"/>
    </location>
</feature>
<evidence type="ECO:0000256" key="1">
    <source>
        <dbReference type="PROSITE-ProRule" id="PRU10141"/>
    </source>
</evidence>
<dbReference type="InterPro" id="IPR051681">
    <property type="entry name" value="Ser/Thr_Kinases-Pseudokinases"/>
</dbReference>
<dbReference type="PANTHER" id="PTHR44329">
    <property type="entry name" value="SERINE/THREONINE-PROTEIN KINASE TNNI3K-RELATED"/>
    <property type="match status" value="1"/>
</dbReference>
<feature type="domain" description="Protein kinase" evidence="3">
    <location>
        <begin position="353"/>
        <end position="565"/>
    </location>
</feature>
<dbReference type="SUPFAM" id="SSF56112">
    <property type="entry name" value="Protein kinase-like (PK-like)"/>
    <property type="match status" value="1"/>
</dbReference>
<feature type="region of interest" description="Disordered" evidence="2">
    <location>
        <begin position="546"/>
        <end position="565"/>
    </location>
</feature>
<name>A0A699ZSV9_HAELA</name>
<dbReference type="GO" id="GO:0005524">
    <property type="term" value="F:ATP binding"/>
    <property type="evidence" value="ECO:0007669"/>
    <property type="project" value="UniProtKB-UniRule"/>
</dbReference>
<feature type="binding site" evidence="1">
    <location>
        <position position="380"/>
    </location>
    <ligand>
        <name>ATP</name>
        <dbReference type="ChEBI" id="CHEBI:30616"/>
    </ligand>
</feature>
<reference evidence="4 5" key="1">
    <citation type="submission" date="2020-02" db="EMBL/GenBank/DDBJ databases">
        <title>Draft genome sequence of Haematococcus lacustris strain NIES-144.</title>
        <authorList>
            <person name="Morimoto D."/>
            <person name="Nakagawa S."/>
            <person name="Yoshida T."/>
            <person name="Sawayama S."/>
        </authorList>
    </citation>
    <scope>NUCLEOTIDE SEQUENCE [LARGE SCALE GENOMIC DNA]</scope>
    <source>
        <strain evidence="4 5">NIES-144</strain>
    </source>
</reference>
<dbReference type="InterPro" id="IPR017441">
    <property type="entry name" value="Protein_kinase_ATP_BS"/>
</dbReference>
<dbReference type="PROSITE" id="PS00107">
    <property type="entry name" value="PROTEIN_KINASE_ATP"/>
    <property type="match status" value="1"/>
</dbReference>
<evidence type="ECO:0000256" key="2">
    <source>
        <dbReference type="SAM" id="MobiDB-lite"/>
    </source>
</evidence>
<dbReference type="PANTHER" id="PTHR44329:SF214">
    <property type="entry name" value="PROTEIN KINASE DOMAIN-CONTAINING PROTEIN"/>
    <property type="match status" value="1"/>
</dbReference>
<dbReference type="GO" id="GO:0004674">
    <property type="term" value="F:protein serine/threonine kinase activity"/>
    <property type="evidence" value="ECO:0007669"/>
    <property type="project" value="TreeGrafter"/>
</dbReference>
<dbReference type="AlphaFoldDB" id="A0A699ZSV9"/>
<dbReference type="Gene3D" id="1.10.510.10">
    <property type="entry name" value="Transferase(Phosphotransferase) domain 1"/>
    <property type="match status" value="1"/>
</dbReference>
<keyword evidence="4" id="KW-0418">Kinase</keyword>
<gene>
    <name evidence="4" type="ORF">HaLaN_15919</name>
</gene>
<dbReference type="InterPro" id="IPR008266">
    <property type="entry name" value="Tyr_kinase_AS"/>
</dbReference>
<feature type="region of interest" description="Disordered" evidence="2">
    <location>
        <begin position="121"/>
        <end position="140"/>
    </location>
</feature>
<feature type="compositionally biased region" description="Polar residues" evidence="2">
    <location>
        <begin position="122"/>
        <end position="140"/>
    </location>
</feature>
<organism evidence="4 5">
    <name type="scientific">Haematococcus lacustris</name>
    <name type="common">Green alga</name>
    <name type="synonym">Haematococcus pluvialis</name>
    <dbReference type="NCBI Taxonomy" id="44745"/>
    <lineage>
        <taxon>Eukaryota</taxon>
        <taxon>Viridiplantae</taxon>
        <taxon>Chlorophyta</taxon>
        <taxon>core chlorophytes</taxon>
        <taxon>Chlorophyceae</taxon>
        <taxon>CS clade</taxon>
        <taxon>Chlamydomonadales</taxon>
        <taxon>Haematococcaceae</taxon>
        <taxon>Haematococcus</taxon>
    </lineage>
</organism>
<evidence type="ECO:0000313" key="4">
    <source>
        <dbReference type="EMBL" id="GFH19032.1"/>
    </source>
</evidence>